<name>A0ABW4ILA9_9ACTN</name>
<dbReference type="Proteomes" id="UP001597261">
    <property type="component" value="Unassembled WGS sequence"/>
</dbReference>
<reference evidence="3" key="1">
    <citation type="journal article" date="2019" name="Int. J. Syst. Evol. Microbiol.">
        <title>The Global Catalogue of Microorganisms (GCM) 10K type strain sequencing project: providing services to taxonomists for standard genome sequencing and annotation.</title>
        <authorList>
            <consortium name="The Broad Institute Genomics Platform"/>
            <consortium name="The Broad Institute Genome Sequencing Center for Infectious Disease"/>
            <person name="Wu L."/>
            <person name="Ma J."/>
        </authorList>
    </citation>
    <scope>NUCLEOTIDE SEQUENCE [LARGE SCALE GENOMIC DNA]</scope>
    <source>
        <strain evidence="3">CGMCC 1.12470</strain>
    </source>
</reference>
<comment type="caution">
    <text evidence="2">The sequence shown here is derived from an EMBL/GenBank/DDBJ whole genome shotgun (WGS) entry which is preliminary data.</text>
</comment>
<organism evidence="2 3">
    <name type="scientific">Streptomyces caeni</name>
    <dbReference type="NCBI Taxonomy" id="2307231"/>
    <lineage>
        <taxon>Bacteria</taxon>
        <taxon>Bacillati</taxon>
        <taxon>Actinomycetota</taxon>
        <taxon>Actinomycetes</taxon>
        <taxon>Kitasatosporales</taxon>
        <taxon>Streptomycetaceae</taxon>
        <taxon>Streptomyces</taxon>
    </lineage>
</organism>
<sequence length="93" mass="10640">MAEQQGAAPKRHTTPRPIRVPDRLWRAYGHVCERLGTDRTNDLLDHMRAQVCEHGTEEDRADLLAAERELAERRSRKGGRPRRTPTSEGSRKA</sequence>
<dbReference type="EMBL" id="JBHUDX010000019">
    <property type="protein sequence ID" value="MFD1658124.1"/>
    <property type="molecule type" value="Genomic_DNA"/>
</dbReference>
<gene>
    <name evidence="2" type="ORF">ACFSL4_07810</name>
</gene>
<evidence type="ECO:0000313" key="3">
    <source>
        <dbReference type="Proteomes" id="UP001597261"/>
    </source>
</evidence>
<accession>A0ABW4ILA9</accession>
<keyword evidence="3" id="KW-1185">Reference proteome</keyword>
<dbReference type="RefSeq" id="WP_381079933.1">
    <property type="nucleotide sequence ID" value="NZ_JBHUDX010000019.1"/>
</dbReference>
<feature type="compositionally biased region" description="Basic residues" evidence="1">
    <location>
        <begin position="74"/>
        <end position="83"/>
    </location>
</feature>
<protein>
    <recommendedName>
        <fullName evidence="4">Centromere-binding protein ParB C-terminal domain-containing protein</fullName>
    </recommendedName>
</protein>
<evidence type="ECO:0008006" key="4">
    <source>
        <dbReference type="Google" id="ProtNLM"/>
    </source>
</evidence>
<proteinExistence type="predicted"/>
<evidence type="ECO:0000313" key="2">
    <source>
        <dbReference type="EMBL" id="MFD1658124.1"/>
    </source>
</evidence>
<evidence type="ECO:0000256" key="1">
    <source>
        <dbReference type="SAM" id="MobiDB-lite"/>
    </source>
</evidence>
<feature type="region of interest" description="Disordered" evidence="1">
    <location>
        <begin position="66"/>
        <end position="93"/>
    </location>
</feature>